<dbReference type="Gene3D" id="1.20.1070.10">
    <property type="entry name" value="Rhodopsin 7-helix transmembrane proteins"/>
    <property type="match status" value="1"/>
</dbReference>
<keyword evidence="1" id="KW-1133">Transmembrane helix</keyword>
<name>A0A3S3R0P3_9ACAR</name>
<comment type="caution">
    <text evidence="2">The sequence shown here is derived from an EMBL/GenBank/DDBJ whole genome shotgun (WGS) entry which is preliminary data.</text>
</comment>
<organism evidence="2 3">
    <name type="scientific">Dinothrombium tinctorium</name>
    <dbReference type="NCBI Taxonomy" id="1965070"/>
    <lineage>
        <taxon>Eukaryota</taxon>
        <taxon>Metazoa</taxon>
        <taxon>Ecdysozoa</taxon>
        <taxon>Arthropoda</taxon>
        <taxon>Chelicerata</taxon>
        <taxon>Arachnida</taxon>
        <taxon>Acari</taxon>
        <taxon>Acariformes</taxon>
        <taxon>Trombidiformes</taxon>
        <taxon>Prostigmata</taxon>
        <taxon>Anystina</taxon>
        <taxon>Parasitengona</taxon>
        <taxon>Trombidioidea</taxon>
        <taxon>Trombidiidae</taxon>
        <taxon>Dinothrombium</taxon>
    </lineage>
</organism>
<dbReference type="STRING" id="1965070.A0A3S3R0P3"/>
<feature type="transmembrane region" description="Helical" evidence="1">
    <location>
        <begin position="47"/>
        <end position="71"/>
    </location>
</feature>
<keyword evidence="3" id="KW-1185">Reference proteome</keyword>
<sequence length="402" mass="45696">MCTAISAFLLYVLQSIFILIFLNSFRVYCCARSCDKFDAYLSKSNVIFHLLTYIVPLLPVLCGFFYDYNVYRNTYARFVCSLNFQQHRNASLLLLTSILIIALASFVLIALAALARCTSGGDGDGKRTRTNQFCPNGNAQRDNVKASRAERLTISWQPPAIVLIAQIVNWSFCYLFLQQSSQTVFTTSAFAVSNIVQAALLFVFSFAKNDKVRNNLQKTLTSVEWLPECIKKPDRSPPMVPPPPQTAYYYSLDASQLQASPPSPIIKLKTCHQQRGSKHFDQLRDHRNSMLSSTNQAPLQHSLPRPNAPRYIPEINPYAPPVPILATLSVSQPSSPEYEDISVAQQHIGECHNYGFAQSQHHIPPHQQLHHHPRTTHHHHQNHFLYHPQELYEQRHIGLNTR</sequence>
<dbReference type="EMBL" id="NCKU01000171">
    <property type="protein sequence ID" value="RWS16757.1"/>
    <property type="molecule type" value="Genomic_DNA"/>
</dbReference>
<feature type="transmembrane region" description="Helical" evidence="1">
    <location>
        <begin position="92"/>
        <end position="115"/>
    </location>
</feature>
<reference evidence="2 3" key="1">
    <citation type="journal article" date="2018" name="Gigascience">
        <title>Genomes of trombidid mites reveal novel predicted allergens and laterally-transferred genes associated with secondary metabolism.</title>
        <authorList>
            <person name="Dong X."/>
            <person name="Chaisiri K."/>
            <person name="Xia D."/>
            <person name="Armstrong S.D."/>
            <person name="Fang Y."/>
            <person name="Donnelly M.J."/>
            <person name="Kadowaki T."/>
            <person name="McGarry J.W."/>
            <person name="Darby A.C."/>
            <person name="Makepeace B.L."/>
        </authorList>
    </citation>
    <scope>NUCLEOTIDE SEQUENCE [LARGE SCALE GENOMIC DNA]</scope>
    <source>
        <strain evidence="2">UoL-WK</strain>
    </source>
</reference>
<evidence type="ECO:0000313" key="2">
    <source>
        <dbReference type="EMBL" id="RWS16757.1"/>
    </source>
</evidence>
<accession>A0A3S3R0P3</accession>
<gene>
    <name evidence="2" type="ORF">B4U79_14007</name>
</gene>
<evidence type="ECO:0000256" key="1">
    <source>
        <dbReference type="SAM" id="Phobius"/>
    </source>
</evidence>
<feature type="transmembrane region" description="Helical" evidence="1">
    <location>
        <begin position="184"/>
        <end position="207"/>
    </location>
</feature>
<evidence type="ECO:0000313" key="3">
    <source>
        <dbReference type="Proteomes" id="UP000285301"/>
    </source>
</evidence>
<proteinExistence type="predicted"/>
<protein>
    <submittedName>
        <fullName evidence="2">Latrophilin Cirl-like isoform X2</fullName>
    </submittedName>
</protein>
<dbReference type="Proteomes" id="UP000285301">
    <property type="component" value="Unassembled WGS sequence"/>
</dbReference>
<dbReference type="AlphaFoldDB" id="A0A3S3R0P3"/>
<keyword evidence="1" id="KW-0812">Transmembrane</keyword>
<keyword evidence="1" id="KW-0472">Membrane</keyword>